<accession>A0ABZ0Z144</accession>
<sequence length="218" mass="25533">MNAKQKKALYASIMKNVSKTVKKQLNESDNYDTTMYKRINDFFDNGIHTDSTEHDTKLRNYIKYVIIQLCKTKLNIDKELSEFDSIEDYIDNVWPLIGVKTQAKYLGALTTSTNKENPLLKFINKGYIDKFNGYESESYFGKSELQRKFPLVDAWTDEDEFKTFANTRTAKEIATYCLQNLGFKKSEKAAEILYLLCKKILKEQGIDLKQQYEDNWKK</sequence>
<evidence type="ECO:0000313" key="2">
    <source>
        <dbReference type="Proteomes" id="UP001349343"/>
    </source>
</evidence>
<organism evidence="1 2">
    <name type="scientific">phage Lak_Megaphage_RVC_JS4_GC31</name>
    <dbReference type="NCBI Taxonomy" id="3109228"/>
    <lineage>
        <taxon>Viruses</taxon>
        <taxon>Duplodnaviria</taxon>
        <taxon>Heunggongvirae</taxon>
        <taxon>Uroviricota</taxon>
        <taxon>Caudoviricetes</taxon>
        <taxon>Caudoviricetes code 15 clade</taxon>
    </lineage>
</organism>
<protein>
    <submittedName>
        <fullName evidence="1">Uncharacterized protein</fullName>
    </submittedName>
</protein>
<reference evidence="1 2" key="1">
    <citation type="submission" date="2023-11" db="EMBL/GenBank/DDBJ databases">
        <authorList>
            <person name="Cook R."/>
            <person name="Crisci M."/>
            <person name="Pye H."/>
            <person name="Adriaenssens E."/>
            <person name="Santini J."/>
        </authorList>
    </citation>
    <scope>NUCLEOTIDE SEQUENCE [LARGE SCALE GENOMIC DNA]</scope>
    <source>
        <strain evidence="1">Lak_Megaphage_RVC_JS4_GC31</strain>
    </source>
</reference>
<evidence type="ECO:0000313" key="1">
    <source>
        <dbReference type="EMBL" id="WQJ52756.1"/>
    </source>
</evidence>
<name>A0ABZ0Z144_9CAUD</name>
<dbReference type="EMBL" id="OR769222">
    <property type="protein sequence ID" value="WQJ52756.1"/>
    <property type="molecule type" value="Genomic_DNA"/>
</dbReference>
<keyword evidence="2" id="KW-1185">Reference proteome</keyword>
<proteinExistence type="predicted"/>
<dbReference type="Proteomes" id="UP001349343">
    <property type="component" value="Segment"/>
</dbReference>